<dbReference type="InterPro" id="IPR018247">
    <property type="entry name" value="EF_Hand_1_Ca_BS"/>
</dbReference>
<dbReference type="Pfam" id="PF13202">
    <property type="entry name" value="EF-hand_5"/>
    <property type="match status" value="2"/>
</dbReference>
<dbReference type="KEGG" id="rml:FF011L_10640"/>
<dbReference type="Pfam" id="PF01483">
    <property type="entry name" value="P_proprotein"/>
    <property type="match status" value="1"/>
</dbReference>
<evidence type="ECO:0000259" key="5">
    <source>
        <dbReference type="PROSITE" id="PS50222"/>
    </source>
</evidence>
<keyword evidence="1" id="KW-0645">Protease</keyword>
<dbReference type="SUPFAM" id="SSF49785">
    <property type="entry name" value="Galactose-binding domain-like"/>
    <property type="match status" value="1"/>
</dbReference>
<reference evidence="7 8" key="1">
    <citation type="submission" date="2019-02" db="EMBL/GenBank/DDBJ databases">
        <title>Deep-cultivation of Planctomycetes and their phenomic and genomic characterization uncovers novel biology.</title>
        <authorList>
            <person name="Wiegand S."/>
            <person name="Jogler M."/>
            <person name="Boedeker C."/>
            <person name="Pinto D."/>
            <person name="Vollmers J."/>
            <person name="Rivas-Marin E."/>
            <person name="Kohn T."/>
            <person name="Peeters S.H."/>
            <person name="Heuer A."/>
            <person name="Rast P."/>
            <person name="Oberbeckmann S."/>
            <person name="Bunk B."/>
            <person name="Jeske O."/>
            <person name="Meyerdierks A."/>
            <person name="Storesund J.E."/>
            <person name="Kallscheuer N."/>
            <person name="Luecker S."/>
            <person name="Lage O.M."/>
            <person name="Pohl T."/>
            <person name="Merkel B.J."/>
            <person name="Hornburger P."/>
            <person name="Mueller R.-W."/>
            <person name="Bruemmer F."/>
            <person name="Labrenz M."/>
            <person name="Spormann A.M."/>
            <person name="Op den Camp H."/>
            <person name="Overmann J."/>
            <person name="Amann R."/>
            <person name="Jetten M.S.M."/>
            <person name="Mascher T."/>
            <person name="Medema M.H."/>
            <person name="Devos D.P."/>
            <person name="Kaster A.-K."/>
            <person name="Ovreas L."/>
            <person name="Rohde M."/>
            <person name="Galperin M.Y."/>
            <person name="Jogler C."/>
        </authorList>
    </citation>
    <scope>NUCLEOTIDE SEQUENCE [LARGE SCALE GENOMIC DNA]</scope>
    <source>
        <strain evidence="7 8">FF011L</strain>
    </source>
</reference>
<evidence type="ECO:0000256" key="3">
    <source>
        <dbReference type="ARBA" id="ARBA00022737"/>
    </source>
</evidence>
<dbReference type="InterPro" id="IPR002048">
    <property type="entry name" value="EF_hand_dom"/>
</dbReference>
<protein>
    <submittedName>
        <fullName evidence="7">EF hand</fullName>
    </submittedName>
</protein>
<feature type="domain" description="EF-hand" evidence="5">
    <location>
        <begin position="36"/>
        <end position="71"/>
    </location>
</feature>
<dbReference type="PANTHER" id="PTHR10827:SF98">
    <property type="entry name" value="45 KDA CALCIUM-BINDING PROTEIN"/>
    <property type="match status" value="1"/>
</dbReference>
<gene>
    <name evidence="7" type="ORF">FF011L_10640</name>
</gene>
<evidence type="ECO:0000256" key="1">
    <source>
        <dbReference type="ARBA" id="ARBA00022670"/>
    </source>
</evidence>
<evidence type="ECO:0000313" key="8">
    <source>
        <dbReference type="Proteomes" id="UP000320672"/>
    </source>
</evidence>
<dbReference type="SUPFAM" id="SSF47473">
    <property type="entry name" value="EF-hand"/>
    <property type="match status" value="2"/>
</dbReference>
<dbReference type="InterPro" id="IPR008979">
    <property type="entry name" value="Galactose-bd-like_sf"/>
</dbReference>
<dbReference type="PROSITE" id="PS51829">
    <property type="entry name" value="P_HOMO_B"/>
    <property type="match status" value="1"/>
</dbReference>
<evidence type="ECO:0000256" key="4">
    <source>
        <dbReference type="ARBA" id="ARBA00022801"/>
    </source>
</evidence>
<feature type="domain" description="EF-hand" evidence="5">
    <location>
        <begin position="280"/>
        <end position="304"/>
    </location>
</feature>
<dbReference type="Gene3D" id="1.10.238.10">
    <property type="entry name" value="EF-hand"/>
    <property type="match status" value="2"/>
</dbReference>
<feature type="domain" description="P/Homo B" evidence="6">
    <location>
        <begin position="360"/>
        <end position="515"/>
    </location>
</feature>
<name>A0A517MBR9_9BACT</name>
<dbReference type="InterPro" id="IPR011992">
    <property type="entry name" value="EF-hand-dom_pair"/>
</dbReference>
<organism evidence="7 8">
    <name type="scientific">Roseimaritima multifibrata</name>
    <dbReference type="NCBI Taxonomy" id="1930274"/>
    <lineage>
        <taxon>Bacteria</taxon>
        <taxon>Pseudomonadati</taxon>
        <taxon>Planctomycetota</taxon>
        <taxon>Planctomycetia</taxon>
        <taxon>Pirellulales</taxon>
        <taxon>Pirellulaceae</taxon>
        <taxon>Roseimaritima</taxon>
    </lineage>
</organism>
<evidence type="ECO:0000256" key="2">
    <source>
        <dbReference type="ARBA" id="ARBA00022723"/>
    </source>
</evidence>
<dbReference type="GO" id="GO:0005509">
    <property type="term" value="F:calcium ion binding"/>
    <property type="evidence" value="ECO:0007669"/>
    <property type="project" value="InterPro"/>
</dbReference>
<evidence type="ECO:0000259" key="6">
    <source>
        <dbReference type="PROSITE" id="PS51829"/>
    </source>
</evidence>
<keyword evidence="2" id="KW-0479">Metal-binding</keyword>
<dbReference type="Proteomes" id="UP000320672">
    <property type="component" value="Chromosome"/>
</dbReference>
<dbReference type="GO" id="GO:0006508">
    <property type="term" value="P:proteolysis"/>
    <property type="evidence" value="ECO:0007669"/>
    <property type="project" value="UniProtKB-KW"/>
</dbReference>
<dbReference type="GO" id="GO:0004252">
    <property type="term" value="F:serine-type endopeptidase activity"/>
    <property type="evidence" value="ECO:0007669"/>
    <property type="project" value="InterPro"/>
</dbReference>
<dbReference type="InterPro" id="IPR002884">
    <property type="entry name" value="P_dom"/>
</dbReference>
<sequence length="527" mass="59647">MSFLHAASIPFGRVCRFAAILPMTIATVCLTSGQASAQSGLRESLERLDRNQNGEIDPEEITSMARPFLERIAKSKRLSLNRSNDIEEFQEAARIYHAMANGMARNEIDLERDSTVVPFGSRSGETVIPEFGLAEVKYPYTEEDLRLAERAIRRSDRNDDGVLDRKEAAAGEWRQRDPFEADLNKDDRLSRLELAQRYARRRLLDNASSELVRRSARVGNGIRRAADSSRDSDNDDSRGRRRRGDIRSYLVWSVMERFDADRNGRLEAEEAASLGVPLSQMDVDRDGVVDRRELQEYLEERQDEAGAEIGNLPGWFFELDADRDQQVAMSEFTKEWTAEKLEEFNSYDRNLDGLLTAEEVQMSRAGVGGTYRNEAAEVLAPRKTIVSEIEVDEDYLIDDLNLRLSITHSNVDSLDGYLTGPDGQRVELFTEIGGSGNHFDDTVFDDQADTPIVKGRPPYEGSFHPEARTKRQPSLSHFEGKSIKGVWQLVIRGTRGDRFGMLNGWSLIVKPRDEMLDAKPIEVAEEE</sequence>
<dbReference type="AlphaFoldDB" id="A0A517MBR9"/>
<accession>A0A517MBR9</accession>
<keyword evidence="4" id="KW-0378">Hydrolase</keyword>
<dbReference type="PANTHER" id="PTHR10827">
    <property type="entry name" value="RETICULOCALBIN"/>
    <property type="match status" value="1"/>
</dbReference>
<dbReference type="RefSeq" id="WP_246109751.1">
    <property type="nucleotide sequence ID" value="NZ_CP036262.1"/>
</dbReference>
<dbReference type="PROSITE" id="PS00018">
    <property type="entry name" value="EF_HAND_1"/>
    <property type="match status" value="2"/>
</dbReference>
<dbReference type="EMBL" id="CP036262">
    <property type="protein sequence ID" value="QDS92322.1"/>
    <property type="molecule type" value="Genomic_DNA"/>
</dbReference>
<evidence type="ECO:0000313" key="7">
    <source>
        <dbReference type="EMBL" id="QDS92322.1"/>
    </source>
</evidence>
<keyword evidence="3" id="KW-0677">Repeat</keyword>
<dbReference type="Gene3D" id="2.60.120.260">
    <property type="entry name" value="Galactose-binding domain-like"/>
    <property type="match status" value="1"/>
</dbReference>
<keyword evidence="8" id="KW-1185">Reference proteome</keyword>
<dbReference type="PROSITE" id="PS50222">
    <property type="entry name" value="EF_HAND_2"/>
    <property type="match status" value="2"/>
</dbReference>
<proteinExistence type="predicted"/>